<feature type="transmembrane region" description="Helical" evidence="6">
    <location>
        <begin position="286"/>
        <end position="307"/>
    </location>
</feature>
<evidence type="ECO:0000256" key="2">
    <source>
        <dbReference type="ARBA" id="ARBA00022692"/>
    </source>
</evidence>
<dbReference type="PANTHER" id="PTHR30474">
    <property type="entry name" value="CELL CYCLE PROTEIN"/>
    <property type="match status" value="1"/>
</dbReference>
<dbReference type="GO" id="GO:0005886">
    <property type="term" value="C:plasma membrane"/>
    <property type="evidence" value="ECO:0007669"/>
    <property type="project" value="TreeGrafter"/>
</dbReference>
<dbReference type="RefSeq" id="WP_212820131.1">
    <property type="nucleotide sequence ID" value="NZ_AP023415.1"/>
</dbReference>
<accession>A0A810PXP6</accession>
<feature type="transmembrane region" description="Helical" evidence="6">
    <location>
        <begin position="319"/>
        <end position="346"/>
    </location>
</feature>
<protein>
    <submittedName>
        <fullName evidence="7">Rod shape-determining protein RodA</fullName>
    </submittedName>
</protein>
<dbReference type="GO" id="GO:0032153">
    <property type="term" value="C:cell division site"/>
    <property type="evidence" value="ECO:0007669"/>
    <property type="project" value="TreeGrafter"/>
</dbReference>
<reference evidence="7" key="1">
    <citation type="submission" date="2020-09" db="EMBL/GenBank/DDBJ databases">
        <title>New species isolated from human feces.</title>
        <authorList>
            <person name="Kitahara M."/>
            <person name="Shigeno Y."/>
            <person name="Shime M."/>
            <person name="Matsumoto Y."/>
            <person name="Nakamura S."/>
            <person name="Motooka D."/>
            <person name="Fukuoka S."/>
            <person name="Nishikawa H."/>
            <person name="Benno Y."/>
        </authorList>
    </citation>
    <scope>NUCLEOTIDE SEQUENCE</scope>
    <source>
        <strain evidence="7">MM35</strain>
    </source>
</reference>
<keyword evidence="4 6" id="KW-1133">Transmembrane helix</keyword>
<dbReference type="PROSITE" id="PS51257">
    <property type="entry name" value="PROKAR_LIPOPROTEIN"/>
    <property type="match status" value="1"/>
</dbReference>
<feature type="transmembrane region" description="Helical" evidence="6">
    <location>
        <begin position="193"/>
        <end position="209"/>
    </location>
</feature>
<evidence type="ECO:0000256" key="3">
    <source>
        <dbReference type="ARBA" id="ARBA00022960"/>
    </source>
</evidence>
<feature type="transmembrane region" description="Helical" evidence="6">
    <location>
        <begin position="149"/>
        <end position="166"/>
    </location>
</feature>
<feature type="transmembrane region" description="Helical" evidence="6">
    <location>
        <begin position="48"/>
        <end position="65"/>
    </location>
</feature>
<feature type="transmembrane region" description="Helical" evidence="6">
    <location>
        <begin position="172"/>
        <end position="188"/>
    </location>
</feature>
<sequence length="383" mass="41844">MLRKISDFFLGCIRQVDLVLLALCTGATLFGCLMIASATHYTGSYKNVIVQLAALCLGIVAYVLMSMLDLAEVSKRWKWLLGASLVLIFLLKTPLGMDGGTGNRAWLGVSGLPVNLQPVEIVKLIFIALLARQLVYLQENRDLKSIPSIALLGGHLVLIVGAYAAVSGDMGSALVLMFIFACMCFVAGVAKRWFVIGILGGSFAFYVLWEEDKINPYMKDRFLTLFDHDLDPMDIGWQQTRSLLALGGGKLTGQGLFHGTQTQSKSAWSLPARHTDFIFSVIGEELGMLGCLFTIALLAAIILRCVLIARHAQQRIDMYICVGVAAMLIFQVMSNIGMCLFVMPVIGLTLPFISYGGTSIVTLFAAMGMVSGIQKRARPEWLR</sequence>
<evidence type="ECO:0000256" key="6">
    <source>
        <dbReference type="SAM" id="Phobius"/>
    </source>
</evidence>
<evidence type="ECO:0000256" key="4">
    <source>
        <dbReference type="ARBA" id="ARBA00022989"/>
    </source>
</evidence>
<dbReference type="GO" id="GO:0015648">
    <property type="term" value="F:lipid-linked peptidoglycan transporter activity"/>
    <property type="evidence" value="ECO:0007669"/>
    <property type="project" value="TreeGrafter"/>
</dbReference>
<evidence type="ECO:0000256" key="5">
    <source>
        <dbReference type="ARBA" id="ARBA00023136"/>
    </source>
</evidence>
<evidence type="ECO:0000313" key="8">
    <source>
        <dbReference type="Proteomes" id="UP000681343"/>
    </source>
</evidence>
<keyword evidence="5 6" id="KW-0472">Membrane</keyword>
<dbReference type="PANTHER" id="PTHR30474:SF1">
    <property type="entry name" value="PEPTIDOGLYCAN GLYCOSYLTRANSFERASE MRDB"/>
    <property type="match status" value="1"/>
</dbReference>
<feature type="transmembrane region" description="Helical" evidence="6">
    <location>
        <begin position="117"/>
        <end position="137"/>
    </location>
</feature>
<evidence type="ECO:0000256" key="1">
    <source>
        <dbReference type="ARBA" id="ARBA00004141"/>
    </source>
</evidence>
<keyword evidence="3" id="KW-0133">Cell shape</keyword>
<proteinExistence type="predicted"/>
<comment type="subcellular location">
    <subcellularLocation>
        <location evidence="1">Membrane</location>
        <topology evidence="1">Multi-pass membrane protein</topology>
    </subcellularLocation>
</comment>
<dbReference type="Pfam" id="PF01098">
    <property type="entry name" value="FTSW_RODA_SPOVE"/>
    <property type="match status" value="1"/>
</dbReference>
<dbReference type="InterPro" id="IPR001182">
    <property type="entry name" value="FtsW/RodA"/>
</dbReference>
<dbReference type="GO" id="GO:0051301">
    <property type="term" value="P:cell division"/>
    <property type="evidence" value="ECO:0007669"/>
    <property type="project" value="InterPro"/>
</dbReference>
<evidence type="ECO:0000313" key="7">
    <source>
        <dbReference type="EMBL" id="BCK78995.1"/>
    </source>
</evidence>
<name>A0A810PXP6_9FIRM</name>
<keyword evidence="2 6" id="KW-0812">Transmembrane</keyword>
<dbReference type="Proteomes" id="UP000681343">
    <property type="component" value="Chromosome"/>
</dbReference>
<keyword evidence="8" id="KW-1185">Reference proteome</keyword>
<dbReference type="KEGG" id="vfa:MM35RIKEN_11870"/>
<feature type="transmembrane region" description="Helical" evidence="6">
    <location>
        <begin position="77"/>
        <end position="97"/>
    </location>
</feature>
<gene>
    <name evidence="7" type="ORF">MM35RIKEN_11870</name>
</gene>
<organism evidence="7 8">
    <name type="scientific">Vescimonas fastidiosa</name>
    <dbReference type="NCBI Taxonomy" id="2714353"/>
    <lineage>
        <taxon>Bacteria</taxon>
        <taxon>Bacillati</taxon>
        <taxon>Bacillota</taxon>
        <taxon>Clostridia</taxon>
        <taxon>Eubacteriales</taxon>
        <taxon>Oscillospiraceae</taxon>
        <taxon>Vescimonas</taxon>
    </lineage>
</organism>
<dbReference type="GO" id="GO:0008360">
    <property type="term" value="P:regulation of cell shape"/>
    <property type="evidence" value="ECO:0007669"/>
    <property type="project" value="UniProtKB-KW"/>
</dbReference>
<feature type="transmembrane region" description="Helical" evidence="6">
    <location>
        <begin position="352"/>
        <end position="373"/>
    </location>
</feature>
<dbReference type="EMBL" id="AP023415">
    <property type="protein sequence ID" value="BCK78995.1"/>
    <property type="molecule type" value="Genomic_DNA"/>
</dbReference>
<dbReference type="AlphaFoldDB" id="A0A810PXP6"/>